<protein>
    <submittedName>
        <fullName evidence="9">Protein kinase c conserved region 2</fullName>
    </submittedName>
</protein>
<feature type="region of interest" description="Disordered" evidence="6">
    <location>
        <begin position="321"/>
        <end position="487"/>
    </location>
</feature>
<keyword evidence="5" id="KW-0653">Protein transport</keyword>
<evidence type="ECO:0000256" key="6">
    <source>
        <dbReference type="SAM" id="MobiDB-lite"/>
    </source>
</evidence>
<keyword evidence="3" id="KW-0597">Phosphoprotein</keyword>
<dbReference type="Pfam" id="PF09457">
    <property type="entry name" value="RBD-FIP"/>
    <property type="match status" value="1"/>
</dbReference>
<keyword evidence="4" id="KW-0967">Endosome</keyword>
<keyword evidence="9" id="KW-0808">Transferase</keyword>
<evidence type="ECO:0000256" key="5">
    <source>
        <dbReference type="ARBA" id="ARBA00022927"/>
    </source>
</evidence>
<dbReference type="FunFam" id="1.20.5.2440:FF:000006">
    <property type="entry name" value="Uncharacterized protein, isoform C"/>
    <property type="match status" value="1"/>
</dbReference>
<sequence>MWSPTHIQVTVQRARGLLIKGKQGTNNCFVIIALGKEKFQTSVQEKAPESVTWNEECELQIPSQGNQAQLVLTALHHNSVGMDEFLGRVVLPLNEMEIYERPRSRWYKLESKDKDRERKKEKERGELEVRISFTVKAGSLTDLSKTKTSSKSSISNLASSVGGSLLSIGAIEKRKGLRKLAKSLGSKMHISGLGRKGGHKDRDEPLDEEVGGGAGVGGGGGAARTGANASLHDRGTKQTFGDADPGVISEDEDEFVLDNLSHKSSTGSVSHWPGAPTAGFGSGTGAGYRRHPEQELIFTSTPVSEGVTGGSVAGISKASSSVSLASDGTHAGEGIGEPQQKQQRQQQQSRHGGAAPLPGESPAGGKEKMDEWEQKLYGKHLEIGSTDSLKRRSWESSRVMLSAARQEELQQQQQQQQQQEAAAVEPAVTLAVPEPQARSVPTSPEIDGRASAPKPVPRASSRQDVSRSQGADSVPTGEPVAKPEKESFTKKIKHLIKDHGHHHHPRADSLENLTAVVVPQRKLNGSKQQTSSPRFGHEQRIIIGGETVGTELGQRAAAKAAASMPLSPQTLAKYEGKTHEEMVRVAQGLENEVLLQKQKVKELEDYLDSLLLKVMECHPKILQNPYQRANPSKSG</sequence>
<dbReference type="InterPro" id="IPR037789">
    <property type="entry name" value="FIP_classI"/>
</dbReference>
<dbReference type="Gene3D" id="2.60.40.150">
    <property type="entry name" value="C2 domain"/>
    <property type="match status" value="1"/>
</dbReference>
<dbReference type="GO" id="GO:0031267">
    <property type="term" value="F:small GTPase binding"/>
    <property type="evidence" value="ECO:0007669"/>
    <property type="project" value="InterPro"/>
</dbReference>
<keyword evidence="9" id="KW-0418">Kinase</keyword>
<feature type="compositionally biased region" description="Low complexity" evidence="6">
    <location>
        <begin position="409"/>
        <end position="423"/>
    </location>
</feature>
<feature type="domain" description="FIP-RBD" evidence="8">
    <location>
        <begin position="563"/>
        <end position="625"/>
    </location>
</feature>
<dbReference type="InterPro" id="IPR019018">
    <property type="entry name" value="Rab-bd_FIP-RBD"/>
</dbReference>
<dbReference type="InterPro" id="IPR000008">
    <property type="entry name" value="C2_dom"/>
</dbReference>
<evidence type="ECO:0000256" key="4">
    <source>
        <dbReference type="ARBA" id="ARBA00022753"/>
    </source>
</evidence>
<keyword evidence="2" id="KW-0813">Transport</keyword>
<organism evidence="9">
    <name type="scientific">Anopheles marajoara</name>
    <dbReference type="NCBI Taxonomy" id="58244"/>
    <lineage>
        <taxon>Eukaryota</taxon>
        <taxon>Metazoa</taxon>
        <taxon>Ecdysozoa</taxon>
        <taxon>Arthropoda</taxon>
        <taxon>Hexapoda</taxon>
        <taxon>Insecta</taxon>
        <taxon>Pterygota</taxon>
        <taxon>Neoptera</taxon>
        <taxon>Endopterygota</taxon>
        <taxon>Diptera</taxon>
        <taxon>Nematocera</taxon>
        <taxon>Culicoidea</taxon>
        <taxon>Culicidae</taxon>
        <taxon>Anophelinae</taxon>
        <taxon>Anopheles</taxon>
    </lineage>
</organism>
<evidence type="ECO:0000256" key="2">
    <source>
        <dbReference type="ARBA" id="ARBA00022448"/>
    </source>
</evidence>
<dbReference type="GO" id="GO:0015031">
    <property type="term" value="P:protein transport"/>
    <property type="evidence" value="ECO:0007669"/>
    <property type="project" value="UniProtKB-KW"/>
</dbReference>
<name>A0A2M4BH19_9DIPT</name>
<dbReference type="InterPro" id="IPR035892">
    <property type="entry name" value="C2_domain_sf"/>
</dbReference>
<dbReference type="SMART" id="SM00239">
    <property type="entry name" value="C2"/>
    <property type="match status" value="1"/>
</dbReference>
<feature type="compositionally biased region" description="Gly residues" evidence="6">
    <location>
        <begin position="211"/>
        <end position="223"/>
    </location>
</feature>
<feature type="region of interest" description="Disordered" evidence="6">
    <location>
        <begin position="191"/>
        <end position="248"/>
    </location>
</feature>
<dbReference type="SUPFAM" id="SSF144270">
    <property type="entry name" value="Eferin C-derminal domain-like"/>
    <property type="match status" value="1"/>
</dbReference>
<feature type="compositionally biased region" description="Low complexity" evidence="6">
    <location>
        <begin position="339"/>
        <end position="348"/>
    </location>
</feature>
<accession>A0A2M4BH19</accession>
<dbReference type="Pfam" id="PF00168">
    <property type="entry name" value="C2"/>
    <property type="match status" value="1"/>
</dbReference>
<dbReference type="GO" id="GO:0045055">
    <property type="term" value="P:regulated exocytosis"/>
    <property type="evidence" value="ECO:0007669"/>
    <property type="project" value="TreeGrafter"/>
</dbReference>
<dbReference type="InterPro" id="IPR037245">
    <property type="entry name" value="FIP-RBD_C_sf"/>
</dbReference>
<dbReference type="GO" id="GO:0055037">
    <property type="term" value="C:recycling endosome"/>
    <property type="evidence" value="ECO:0007669"/>
    <property type="project" value="UniProtKB-SubCell"/>
</dbReference>
<dbReference type="Gene3D" id="1.20.5.2440">
    <property type="match status" value="1"/>
</dbReference>
<comment type="subcellular location">
    <subcellularLocation>
        <location evidence="1">Recycling endosome</location>
    </subcellularLocation>
</comment>
<dbReference type="AlphaFoldDB" id="A0A2M4BH19"/>
<dbReference type="GO" id="GO:0016301">
    <property type="term" value="F:kinase activity"/>
    <property type="evidence" value="ECO:0007669"/>
    <property type="project" value="UniProtKB-KW"/>
</dbReference>
<evidence type="ECO:0000259" key="7">
    <source>
        <dbReference type="PROSITE" id="PS50004"/>
    </source>
</evidence>
<dbReference type="EMBL" id="GGFJ01003214">
    <property type="protein sequence ID" value="MBW52355.1"/>
    <property type="molecule type" value="Transcribed_RNA"/>
</dbReference>
<feature type="compositionally biased region" description="Polar residues" evidence="6">
    <location>
        <begin position="460"/>
        <end position="471"/>
    </location>
</feature>
<dbReference type="PANTHER" id="PTHR15746:SF23">
    <property type="entry name" value="RAB11 INTERACTING PROTEIN, ISOFORM A"/>
    <property type="match status" value="1"/>
</dbReference>
<feature type="domain" description="C2" evidence="7">
    <location>
        <begin position="1"/>
        <end position="107"/>
    </location>
</feature>
<proteinExistence type="predicted"/>
<evidence type="ECO:0000259" key="8">
    <source>
        <dbReference type="PROSITE" id="PS51511"/>
    </source>
</evidence>
<evidence type="ECO:0000256" key="3">
    <source>
        <dbReference type="ARBA" id="ARBA00022553"/>
    </source>
</evidence>
<dbReference type="PROSITE" id="PS51511">
    <property type="entry name" value="FIP_RBD"/>
    <property type="match status" value="1"/>
</dbReference>
<feature type="compositionally biased region" description="Basic and acidic residues" evidence="6">
    <location>
        <begin position="365"/>
        <end position="395"/>
    </location>
</feature>
<dbReference type="PROSITE" id="PS50004">
    <property type="entry name" value="C2"/>
    <property type="match status" value="1"/>
</dbReference>
<reference evidence="9" key="1">
    <citation type="submission" date="2018-01" db="EMBL/GenBank/DDBJ databases">
        <title>An insight into the sialome of Amazonian anophelines.</title>
        <authorList>
            <person name="Ribeiro J.M."/>
            <person name="Scarpassa V."/>
            <person name="Calvo E."/>
        </authorList>
    </citation>
    <scope>NUCLEOTIDE SEQUENCE</scope>
    <source>
        <tissue evidence="9">Salivary glands</tissue>
    </source>
</reference>
<dbReference type="FunFam" id="2.60.40.150:FF:000151">
    <property type="entry name" value="Rab11 family-interacting protein 1"/>
    <property type="match status" value="1"/>
</dbReference>
<dbReference type="PANTHER" id="PTHR15746">
    <property type="entry name" value="RAB11-RELATED"/>
    <property type="match status" value="1"/>
</dbReference>
<dbReference type="SUPFAM" id="SSF49562">
    <property type="entry name" value="C2 domain (Calcium/lipid-binding domain, CaLB)"/>
    <property type="match status" value="1"/>
</dbReference>
<evidence type="ECO:0000256" key="1">
    <source>
        <dbReference type="ARBA" id="ARBA00004172"/>
    </source>
</evidence>
<feature type="region of interest" description="Disordered" evidence="6">
    <location>
        <begin position="262"/>
        <end position="288"/>
    </location>
</feature>
<evidence type="ECO:0000313" key="9">
    <source>
        <dbReference type="EMBL" id="MBW52355.1"/>
    </source>
</evidence>